<dbReference type="PANTHER" id="PTHR45947:SF13">
    <property type="entry name" value="TRANSFERASE"/>
    <property type="match status" value="1"/>
</dbReference>
<dbReference type="GO" id="GO:0016757">
    <property type="term" value="F:glycosyltransferase activity"/>
    <property type="evidence" value="ECO:0007669"/>
    <property type="project" value="InterPro"/>
</dbReference>
<dbReference type="EMBL" id="JACHGY010000001">
    <property type="protein sequence ID" value="MBB6430789.1"/>
    <property type="molecule type" value="Genomic_DNA"/>
</dbReference>
<evidence type="ECO:0000259" key="1">
    <source>
        <dbReference type="Pfam" id="PF00534"/>
    </source>
</evidence>
<evidence type="ECO:0000313" key="4">
    <source>
        <dbReference type="Proteomes" id="UP000541810"/>
    </source>
</evidence>
<accession>A0A7X0H7P9</accession>
<dbReference type="SUPFAM" id="SSF53756">
    <property type="entry name" value="UDP-Glycosyltransferase/glycogen phosphorylase"/>
    <property type="match status" value="1"/>
</dbReference>
<sequence length="391" mass="43661">MSLKALHVIPTLDILAGGTSAALSGMASAQAQAGIKVSVVATYAEDGVETFAPFLTEQGVDVTLLGPTSGSLRRHPDLEPTLRQQIPAHDVVHVHGLWEEPLHLAFKLARELGRPAMLSPHGMLDRWSLEQSKLKKQIYLAWRLRKHLKHVDAFHFTTDEERESVGRFGYPGKPMVVPLGLDLDEFDPLPDAGRFRARYPKLGDKPYALFLSRLHHKKGLELLLPAFAQLREQHPDWRLVVAGPPENDAYLESLQALTKSLGMVEDEEMFFVGMQRGAERIEAMVDASFFVLPSYQENFGIVVAEAGAAGLPLVISEHVNLASYVESNELGTITVQDVDQLRQSLDQTIRRDDLADVGRRARSTTLEHFDWKNIGRRWIDVYGQLTPNPDD</sequence>
<comment type="caution">
    <text evidence="3">The sequence shown here is derived from an EMBL/GenBank/DDBJ whole genome shotgun (WGS) entry which is preliminary data.</text>
</comment>
<dbReference type="InterPro" id="IPR001296">
    <property type="entry name" value="Glyco_trans_1"/>
</dbReference>
<feature type="domain" description="Glycosyltransferase subfamily 4-like N-terminal" evidence="2">
    <location>
        <begin position="17"/>
        <end position="180"/>
    </location>
</feature>
<evidence type="ECO:0000313" key="3">
    <source>
        <dbReference type="EMBL" id="MBB6430789.1"/>
    </source>
</evidence>
<evidence type="ECO:0000259" key="2">
    <source>
        <dbReference type="Pfam" id="PF13579"/>
    </source>
</evidence>
<name>A0A7X0H7P9_9BACT</name>
<gene>
    <name evidence="3" type="ORF">HNQ40_002595</name>
</gene>
<dbReference type="Pfam" id="PF13579">
    <property type="entry name" value="Glyco_trans_4_4"/>
    <property type="match status" value="1"/>
</dbReference>
<dbReference type="PANTHER" id="PTHR45947">
    <property type="entry name" value="SULFOQUINOVOSYL TRANSFERASE SQD2"/>
    <property type="match status" value="1"/>
</dbReference>
<protein>
    <submittedName>
        <fullName evidence="3">Glycosyltransferase involved in cell wall biosynthesis</fullName>
    </submittedName>
</protein>
<dbReference type="InterPro" id="IPR028098">
    <property type="entry name" value="Glyco_trans_4-like_N"/>
</dbReference>
<keyword evidence="3" id="KW-0808">Transferase</keyword>
<dbReference type="Pfam" id="PF00534">
    <property type="entry name" value="Glycos_transf_1"/>
    <property type="match status" value="1"/>
</dbReference>
<dbReference type="RefSeq" id="WP_184678283.1">
    <property type="nucleotide sequence ID" value="NZ_JACHGY010000001.1"/>
</dbReference>
<organism evidence="3 4">
    <name type="scientific">Algisphaera agarilytica</name>
    <dbReference type="NCBI Taxonomy" id="1385975"/>
    <lineage>
        <taxon>Bacteria</taxon>
        <taxon>Pseudomonadati</taxon>
        <taxon>Planctomycetota</taxon>
        <taxon>Phycisphaerae</taxon>
        <taxon>Phycisphaerales</taxon>
        <taxon>Phycisphaeraceae</taxon>
        <taxon>Algisphaera</taxon>
    </lineage>
</organism>
<feature type="domain" description="Glycosyl transferase family 1" evidence="1">
    <location>
        <begin position="195"/>
        <end position="354"/>
    </location>
</feature>
<dbReference type="Proteomes" id="UP000541810">
    <property type="component" value="Unassembled WGS sequence"/>
</dbReference>
<dbReference type="Gene3D" id="3.40.50.2000">
    <property type="entry name" value="Glycogen Phosphorylase B"/>
    <property type="match status" value="2"/>
</dbReference>
<proteinExistence type="predicted"/>
<reference evidence="3 4" key="1">
    <citation type="submission" date="2020-08" db="EMBL/GenBank/DDBJ databases">
        <title>Genomic Encyclopedia of Type Strains, Phase IV (KMG-IV): sequencing the most valuable type-strain genomes for metagenomic binning, comparative biology and taxonomic classification.</title>
        <authorList>
            <person name="Goeker M."/>
        </authorList>
    </citation>
    <scope>NUCLEOTIDE SEQUENCE [LARGE SCALE GENOMIC DNA]</scope>
    <source>
        <strain evidence="3 4">DSM 103725</strain>
    </source>
</reference>
<dbReference type="InterPro" id="IPR050194">
    <property type="entry name" value="Glycosyltransferase_grp1"/>
</dbReference>
<dbReference type="AlphaFoldDB" id="A0A7X0H7P9"/>
<keyword evidence="4" id="KW-1185">Reference proteome</keyword>